<reference evidence="4" key="1">
    <citation type="submission" date="2025-08" db="UniProtKB">
        <authorList>
            <consortium name="RefSeq"/>
        </authorList>
    </citation>
    <scope>IDENTIFICATION</scope>
</reference>
<feature type="transmembrane region" description="Helical" evidence="2">
    <location>
        <begin position="187"/>
        <end position="209"/>
    </location>
</feature>
<dbReference type="PANTHER" id="PTHR36870">
    <property type="entry name" value="C17ORF78 ISOFORM 2"/>
    <property type="match status" value="1"/>
</dbReference>
<keyword evidence="2" id="KW-1133">Transmembrane helix</keyword>
<dbReference type="Pfam" id="PF15829">
    <property type="entry name" value="DUF4711"/>
    <property type="match status" value="1"/>
</dbReference>
<evidence type="ECO:0000256" key="2">
    <source>
        <dbReference type="SAM" id="Phobius"/>
    </source>
</evidence>
<proteinExistence type="predicted"/>
<dbReference type="PANTHER" id="PTHR36870:SF1">
    <property type="entry name" value="CHROMOSOME 17 C17ORF78 HOMOLOG"/>
    <property type="match status" value="1"/>
</dbReference>
<feature type="region of interest" description="Disordered" evidence="1">
    <location>
        <begin position="231"/>
        <end position="270"/>
    </location>
</feature>
<dbReference type="AlphaFoldDB" id="A0A1S2ZBY9"/>
<name>A0A1S2ZBY9_ERIEU</name>
<evidence type="ECO:0000313" key="4">
    <source>
        <dbReference type="RefSeq" id="XP_007517029.1"/>
    </source>
</evidence>
<sequence>MDTILVFSLIITSYDANKNDLQNSSCQVDQLPGFSPKDGRSIRTMLIQEAQMEDKRPSFSQNWTVASLQCLGSGSTVKVNLVYSEKRSKVKHTLKNLRAIVIPQRHSTHSSSCHLMPTYEFHTGFLLTGKAFLPGISQCKVYPEMGASSKILLRATGFITPGNKEEKKTTNTDTDESLEKRKKWSSLVKFLIAFTLLLGGVAIMVFGIFEVPCPSHCLGARRLCQSQQLWRRERKGGQAPEAAEPQPDSQPEKVGHDASIPSSPKEDVGIPVIQQTYF</sequence>
<keyword evidence="2" id="KW-0812">Transmembrane</keyword>
<dbReference type="RefSeq" id="XP_007517029.1">
    <property type="nucleotide sequence ID" value="XM_007516967.2"/>
</dbReference>
<keyword evidence="3" id="KW-1185">Reference proteome</keyword>
<dbReference type="InParanoid" id="A0A1S2ZBY9"/>
<gene>
    <name evidence="4" type="primary">C12H17orf78</name>
</gene>
<accession>A0A1S2ZBY9</accession>
<keyword evidence="2" id="KW-0472">Membrane</keyword>
<dbReference type="OrthoDB" id="9118309at2759"/>
<dbReference type="Proteomes" id="UP001652624">
    <property type="component" value="Chromosome 12"/>
</dbReference>
<protein>
    <submittedName>
        <fullName evidence="4">Uncharacterized protein C17orf78 homolog</fullName>
    </submittedName>
</protein>
<dbReference type="eggNOG" id="ENOG502SUFK">
    <property type="taxonomic scope" value="Eukaryota"/>
</dbReference>
<dbReference type="FunCoup" id="A0A1S2ZBY9">
    <property type="interactions" value="2"/>
</dbReference>
<dbReference type="InterPro" id="IPR031668">
    <property type="entry name" value="DUF4711"/>
</dbReference>
<organism evidence="3 4">
    <name type="scientific">Erinaceus europaeus</name>
    <name type="common">Western European hedgehog</name>
    <dbReference type="NCBI Taxonomy" id="9365"/>
    <lineage>
        <taxon>Eukaryota</taxon>
        <taxon>Metazoa</taxon>
        <taxon>Chordata</taxon>
        <taxon>Craniata</taxon>
        <taxon>Vertebrata</taxon>
        <taxon>Euteleostomi</taxon>
        <taxon>Mammalia</taxon>
        <taxon>Eutheria</taxon>
        <taxon>Laurasiatheria</taxon>
        <taxon>Eulipotyphla</taxon>
        <taxon>Erinaceidae</taxon>
        <taxon>Erinaceinae</taxon>
        <taxon>Erinaceus</taxon>
    </lineage>
</organism>
<evidence type="ECO:0000256" key="1">
    <source>
        <dbReference type="SAM" id="MobiDB-lite"/>
    </source>
</evidence>
<evidence type="ECO:0000313" key="3">
    <source>
        <dbReference type="Proteomes" id="UP001652624"/>
    </source>
</evidence>